<feature type="region of interest" description="Disordered" evidence="1">
    <location>
        <begin position="133"/>
        <end position="169"/>
    </location>
</feature>
<dbReference type="Proteomes" id="UP000218615">
    <property type="component" value="Unassembled WGS sequence"/>
</dbReference>
<dbReference type="InterPro" id="IPR002035">
    <property type="entry name" value="VWF_A"/>
</dbReference>
<organism evidence="3 4">
    <name type="scientific">Candidatus Methanoperedens nitratireducens</name>
    <dbReference type="NCBI Taxonomy" id="1392998"/>
    <lineage>
        <taxon>Archaea</taxon>
        <taxon>Methanobacteriati</taxon>
        <taxon>Methanobacteriota</taxon>
        <taxon>Stenosarchaea group</taxon>
        <taxon>Methanomicrobia</taxon>
        <taxon>Methanosarcinales</taxon>
        <taxon>ANME-2 cluster</taxon>
        <taxon>Candidatus Methanoperedentaceae</taxon>
        <taxon>Candidatus Methanoperedens</taxon>
    </lineage>
</organism>
<evidence type="ECO:0000313" key="3">
    <source>
        <dbReference type="EMBL" id="SNQ62013.1"/>
    </source>
</evidence>
<reference evidence="4" key="1">
    <citation type="submission" date="2017-06" db="EMBL/GenBank/DDBJ databases">
        <authorList>
            <person name="Cremers G."/>
        </authorList>
    </citation>
    <scope>NUCLEOTIDE SEQUENCE [LARGE SCALE GENOMIC DNA]</scope>
</reference>
<gene>
    <name evidence="3" type="ORF">MNV_560059</name>
</gene>
<evidence type="ECO:0000313" key="4">
    <source>
        <dbReference type="Proteomes" id="UP000218615"/>
    </source>
</evidence>
<dbReference type="SUPFAM" id="SSF53300">
    <property type="entry name" value="vWA-like"/>
    <property type="match status" value="1"/>
</dbReference>
<sequence>MKIRMKTTVPALLLTLILVAASTITPILGGPNDGTVTGATTVSSTGVITTTVTPGICGPIDLTIALDDTGSMGGAISNIKAELPTIISTATTASGGDLMVGYMTFKDDVTVHNNLTTNISAVMDSINATFAGGGAGAPEASDEAKNTSVNNLPDGTRPDAAGNIGTQTGNYTTPYRASATKMVVLITDAPPGGFNDIQDAADNISLNTTHPLAALAKGIKVSDVFVPTSGDYAGQAALLAEDANVTGGAFITTAANGSGTGAAITSIIAACGGVTPPKVEGRMTGGGSVFNASMRVTHGFMLSSNISDESNNLQVNWDKGNKFHLENLTSATLSDDPAIVPNPPAAGFDTYVGNGTGRYNGVSGATIEFTFTDAGEPGSNDTAKIIIKDASDNIVLSVSGNLENGNQQAHNE</sequence>
<dbReference type="AlphaFoldDB" id="A0A284VS44"/>
<dbReference type="OrthoDB" id="372293at2157"/>
<dbReference type="EMBL" id="FZMP01000203">
    <property type="protein sequence ID" value="SNQ62013.1"/>
    <property type="molecule type" value="Genomic_DNA"/>
</dbReference>
<protein>
    <recommendedName>
        <fullName evidence="2">VWFA domain-containing protein</fullName>
    </recommendedName>
</protein>
<evidence type="ECO:0000256" key="1">
    <source>
        <dbReference type="SAM" id="MobiDB-lite"/>
    </source>
</evidence>
<dbReference type="Pfam" id="PF00092">
    <property type="entry name" value="VWA"/>
    <property type="match status" value="1"/>
</dbReference>
<dbReference type="RefSeq" id="WP_096206634.1">
    <property type="nucleotide sequence ID" value="NZ_FZMP01000203.1"/>
</dbReference>
<evidence type="ECO:0000259" key="2">
    <source>
        <dbReference type="PROSITE" id="PS50234"/>
    </source>
</evidence>
<feature type="domain" description="VWFA" evidence="2">
    <location>
        <begin position="61"/>
        <end position="267"/>
    </location>
</feature>
<name>A0A284VS44_9EURY</name>
<dbReference type="InterPro" id="IPR036465">
    <property type="entry name" value="vWFA_dom_sf"/>
</dbReference>
<proteinExistence type="predicted"/>
<dbReference type="Gene3D" id="3.40.50.410">
    <property type="entry name" value="von Willebrand factor, type A domain"/>
    <property type="match status" value="1"/>
</dbReference>
<accession>A0A284VS44</accession>
<keyword evidence="4" id="KW-1185">Reference proteome</keyword>
<dbReference type="PROSITE" id="PS50234">
    <property type="entry name" value="VWFA"/>
    <property type="match status" value="1"/>
</dbReference>